<name>A0A2M7E9D6_9BACT</name>
<evidence type="ECO:0000256" key="3">
    <source>
        <dbReference type="ARBA" id="ARBA00022438"/>
    </source>
</evidence>
<evidence type="ECO:0000256" key="2">
    <source>
        <dbReference type="ARBA" id="ARBA00008290"/>
    </source>
</evidence>
<evidence type="ECO:0000256" key="8">
    <source>
        <dbReference type="ARBA" id="ARBA00023049"/>
    </source>
</evidence>
<dbReference type="NCBIfam" id="NF002600">
    <property type="entry name" value="PRK02256.1"/>
    <property type="match status" value="1"/>
</dbReference>
<dbReference type="PANTHER" id="PTHR28570">
    <property type="entry name" value="ASPARTYL AMINOPEPTIDASE"/>
    <property type="match status" value="1"/>
</dbReference>
<evidence type="ECO:0000256" key="1">
    <source>
        <dbReference type="ARBA" id="ARBA00001947"/>
    </source>
</evidence>
<dbReference type="AlphaFoldDB" id="A0A2M7E9D6"/>
<protein>
    <recommendedName>
        <fullName evidence="10">M18 family aminopeptidase</fullName>
        <ecNumber evidence="10">3.4.11.-</ecNumber>
    </recommendedName>
</protein>
<evidence type="ECO:0000313" key="11">
    <source>
        <dbReference type="EMBL" id="PIV64324.1"/>
    </source>
</evidence>
<dbReference type="PANTHER" id="PTHR28570:SF2">
    <property type="entry name" value="M18 FAMILY AMINOPEPTIDASE 1-RELATED"/>
    <property type="match status" value="1"/>
</dbReference>
<dbReference type="Pfam" id="PF02127">
    <property type="entry name" value="Peptidase_M18"/>
    <property type="match status" value="1"/>
</dbReference>
<dbReference type="GO" id="GO:0008270">
    <property type="term" value="F:zinc ion binding"/>
    <property type="evidence" value="ECO:0007669"/>
    <property type="project" value="InterPro"/>
</dbReference>
<evidence type="ECO:0000256" key="9">
    <source>
        <dbReference type="RuleBase" id="RU004386"/>
    </source>
</evidence>
<evidence type="ECO:0000256" key="4">
    <source>
        <dbReference type="ARBA" id="ARBA00022670"/>
    </source>
</evidence>
<evidence type="ECO:0000256" key="10">
    <source>
        <dbReference type="RuleBase" id="RU004387"/>
    </source>
</evidence>
<dbReference type="EC" id="3.4.11.-" evidence="10"/>
<dbReference type="Gene3D" id="3.40.630.10">
    <property type="entry name" value="Zn peptidases"/>
    <property type="match status" value="1"/>
</dbReference>
<keyword evidence="7 9" id="KW-0862">Zinc</keyword>
<comment type="caution">
    <text evidence="11">The sequence shown here is derived from an EMBL/GenBank/DDBJ whole genome shotgun (WGS) entry which is preliminary data.</text>
</comment>
<comment type="similarity">
    <text evidence="2 9">Belongs to the peptidase M18 family.</text>
</comment>
<evidence type="ECO:0000256" key="5">
    <source>
        <dbReference type="ARBA" id="ARBA00022723"/>
    </source>
</evidence>
<keyword evidence="3 9" id="KW-0031">Aminopeptidase</keyword>
<evidence type="ECO:0000256" key="6">
    <source>
        <dbReference type="ARBA" id="ARBA00022801"/>
    </source>
</evidence>
<dbReference type="PRINTS" id="PR00932">
    <property type="entry name" value="AMINO1PTASE"/>
</dbReference>
<dbReference type="SUPFAM" id="SSF53187">
    <property type="entry name" value="Zn-dependent exopeptidases"/>
    <property type="match status" value="1"/>
</dbReference>
<keyword evidence="8 9" id="KW-0482">Metalloprotease</keyword>
<keyword evidence="6 9" id="KW-0378">Hydrolase</keyword>
<dbReference type="InterPro" id="IPR001948">
    <property type="entry name" value="Peptidase_M18"/>
</dbReference>
<keyword evidence="4 9" id="KW-0645">Protease</keyword>
<sequence length="468" mass="51964">MEKKNPLEKKLCYERKLAWDEFSPESRKKTLEFAEGYKEFLTRGKTEWEVITEGTKMAEKAGFIPLEKIKKGSFKGKRVYADNRGKNLFLSVLGKKPISEGVRIIIAHIDSPRLDLKAHPVYEEENLAFFKTHYYGGIKKYQWVTIPLALHGVVVLKNGKKINLVIGEKKEEPVFTITDLLPHLASDQMKKSLEKGIEGEALNILAGSIPHQNKDVKERIKLAILEKLNQKYNFTEEDLVSSNIEAVPAGEARDAGLDKSLIAAYGQDDRVCVYSSLKAICELKNPETTCFCMLVDKEEIGSEGVNSAQSTSLLSFLSEILNLSSPKATELQLRRILSSSQAISADVNAGVDPAYKDVNELRNSPRIGCGVVLTKFTGKGGKGGSSEASSEFVAYLRNLFEKRKVIWQTGELGKIDQGGGGTVAKYLARYNCEVIDCGTALLSMHAPLEIAHKADIYSTYQAYSAFYK</sequence>
<proteinExistence type="inferred from homology"/>
<dbReference type="Proteomes" id="UP000228886">
    <property type="component" value="Unassembled WGS sequence"/>
</dbReference>
<dbReference type="EMBL" id="PETL01000137">
    <property type="protein sequence ID" value="PIV64324.1"/>
    <property type="molecule type" value="Genomic_DNA"/>
</dbReference>
<dbReference type="GO" id="GO:0005737">
    <property type="term" value="C:cytoplasm"/>
    <property type="evidence" value="ECO:0007669"/>
    <property type="project" value="UniProtKB-ARBA"/>
</dbReference>
<dbReference type="Gene3D" id="2.30.250.10">
    <property type="entry name" value="Aminopeptidase i, Domain 2"/>
    <property type="match status" value="1"/>
</dbReference>
<gene>
    <name evidence="11" type="ORF">COS11_02735</name>
</gene>
<evidence type="ECO:0000256" key="7">
    <source>
        <dbReference type="ARBA" id="ARBA00022833"/>
    </source>
</evidence>
<dbReference type="GO" id="GO:0008237">
    <property type="term" value="F:metallopeptidase activity"/>
    <property type="evidence" value="ECO:0007669"/>
    <property type="project" value="UniProtKB-KW"/>
</dbReference>
<comment type="cofactor">
    <cofactor evidence="1 10">
        <name>Zn(2+)</name>
        <dbReference type="ChEBI" id="CHEBI:29105"/>
    </cofactor>
</comment>
<reference evidence="12" key="1">
    <citation type="submission" date="2017-09" db="EMBL/GenBank/DDBJ databases">
        <title>Depth-based differentiation of microbial function through sediment-hosted aquifers and enrichment of novel symbionts in the deep terrestrial subsurface.</title>
        <authorList>
            <person name="Probst A.J."/>
            <person name="Ladd B."/>
            <person name="Jarett J.K."/>
            <person name="Geller-Mcgrath D.E."/>
            <person name="Sieber C.M.K."/>
            <person name="Emerson J.B."/>
            <person name="Anantharaman K."/>
            <person name="Thomas B.C."/>
            <person name="Malmstrom R."/>
            <person name="Stieglmeier M."/>
            <person name="Klingl A."/>
            <person name="Woyke T."/>
            <person name="Ryan C.M."/>
            <person name="Banfield J.F."/>
        </authorList>
    </citation>
    <scope>NUCLEOTIDE SEQUENCE [LARGE SCALE GENOMIC DNA]</scope>
</reference>
<evidence type="ECO:0000313" key="12">
    <source>
        <dbReference type="Proteomes" id="UP000228886"/>
    </source>
</evidence>
<dbReference type="SUPFAM" id="SSF101821">
    <property type="entry name" value="Aminopeptidase/glucanase lid domain"/>
    <property type="match status" value="1"/>
</dbReference>
<keyword evidence="5 9" id="KW-0479">Metal-binding</keyword>
<accession>A0A2M7E9D6</accession>
<organism evidence="11 12">
    <name type="scientific">bacterium (Candidatus Ratteibacteria) CG01_land_8_20_14_3_00_40_19</name>
    <dbReference type="NCBI Taxonomy" id="2014290"/>
    <lineage>
        <taxon>Bacteria</taxon>
        <taxon>Candidatus Ratteibacteria</taxon>
    </lineage>
</organism>
<dbReference type="GO" id="GO:0006508">
    <property type="term" value="P:proteolysis"/>
    <property type="evidence" value="ECO:0007669"/>
    <property type="project" value="UniProtKB-KW"/>
</dbReference>
<dbReference type="GO" id="GO:0004177">
    <property type="term" value="F:aminopeptidase activity"/>
    <property type="evidence" value="ECO:0007669"/>
    <property type="project" value="UniProtKB-KW"/>
</dbReference>
<dbReference type="InterPro" id="IPR023358">
    <property type="entry name" value="Peptidase_M18_dom2"/>
</dbReference>